<dbReference type="InterPro" id="IPR051677">
    <property type="entry name" value="AfsR-DnrI-RedD_regulator"/>
</dbReference>
<dbReference type="InterPro" id="IPR016032">
    <property type="entry name" value="Sig_transdc_resp-reg_C-effctor"/>
</dbReference>
<evidence type="ECO:0000256" key="1">
    <source>
        <dbReference type="ARBA" id="ARBA00005820"/>
    </source>
</evidence>
<dbReference type="Gene3D" id="1.25.40.10">
    <property type="entry name" value="Tetratricopeptide repeat domain"/>
    <property type="match status" value="1"/>
</dbReference>
<dbReference type="GO" id="GO:0006355">
    <property type="term" value="P:regulation of DNA-templated transcription"/>
    <property type="evidence" value="ECO:0007669"/>
    <property type="project" value="InterPro"/>
</dbReference>
<evidence type="ECO:0000256" key="5">
    <source>
        <dbReference type="PROSITE-ProRule" id="PRU01091"/>
    </source>
</evidence>
<dbReference type="PANTHER" id="PTHR35807">
    <property type="entry name" value="TRANSCRIPTIONAL REGULATOR REDD-RELATED"/>
    <property type="match status" value="1"/>
</dbReference>
<feature type="DNA-binding region" description="OmpR/PhoB-type" evidence="5">
    <location>
        <begin position="1"/>
        <end position="92"/>
    </location>
</feature>
<evidence type="ECO:0000313" key="7">
    <source>
        <dbReference type="EMBL" id="GIE99865.1"/>
    </source>
</evidence>
<keyword evidence="4" id="KW-0804">Transcription</keyword>
<accession>A0A919K6L2</accession>
<dbReference type="InterPro" id="IPR002182">
    <property type="entry name" value="NB-ARC"/>
</dbReference>
<dbReference type="Gene3D" id="3.40.50.300">
    <property type="entry name" value="P-loop containing nucleotide triphosphate hydrolases"/>
    <property type="match status" value="1"/>
</dbReference>
<dbReference type="GO" id="GO:0000160">
    <property type="term" value="P:phosphorelay signal transduction system"/>
    <property type="evidence" value="ECO:0007669"/>
    <property type="project" value="InterPro"/>
</dbReference>
<evidence type="ECO:0000259" key="6">
    <source>
        <dbReference type="PROSITE" id="PS51755"/>
    </source>
</evidence>
<dbReference type="EMBL" id="BOMV01000077">
    <property type="protein sequence ID" value="GIE99865.1"/>
    <property type="molecule type" value="Genomic_DNA"/>
</dbReference>
<organism evidence="7 8">
    <name type="scientific">Paractinoplanes rishiriensis</name>
    <dbReference type="NCBI Taxonomy" id="1050105"/>
    <lineage>
        <taxon>Bacteria</taxon>
        <taxon>Bacillati</taxon>
        <taxon>Actinomycetota</taxon>
        <taxon>Actinomycetes</taxon>
        <taxon>Micromonosporales</taxon>
        <taxon>Micromonosporaceae</taxon>
        <taxon>Paractinoplanes</taxon>
    </lineage>
</organism>
<dbReference type="Pfam" id="PF00486">
    <property type="entry name" value="Trans_reg_C"/>
    <property type="match status" value="1"/>
</dbReference>
<reference evidence="7" key="1">
    <citation type="submission" date="2021-01" db="EMBL/GenBank/DDBJ databases">
        <title>Whole genome shotgun sequence of Actinoplanes rishiriensis NBRC 108556.</title>
        <authorList>
            <person name="Komaki H."/>
            <person name="Tamura T."/>
        </authorList>
    </citation>
    <scope>NUCLEOTIDE SEQUENCE</scope>
    <source>
        <strain evidence="7">NBRC 108556</strain>
    </source>
</reference>
<comment type="caution">
    <text evidence="7">The sequence shown here is derived from an EMBL/GenBank/DDBJ whole genome shotgun (WGS) entry which is preliminary data.</text>
</comment>
<keyword evidence="3 5" id="KW-0238">DNA-binding</keyword>
<dbReference type="GO" id="GO:0043531">
    <property type="term" value="F:ADP binding"/>
    <property type="evidence" value="ECO:0007669"/>
    <property type="project" value="InterPro"/>
</dbReference>
<dbReference type="SUPFAM" id="SSF46894">
    <property type="entry name" value="C-terminal effector domain of the bipartite response regulators"/>
    <property type="match status" value="1"/>
</dbReference>
<dbReference type="GO" id="GO:0003677">
    <property type="term" value="F:DNA binding"/>
    <property type="evidence" value="ECO:0007669"/>
    <property type="project" value="UniProtKB-UniRule"/>
</dbReference>
<dbReference type="InterPro" id="IPR001867">
    <property type="entry name" value="OmpR/PhoB-type_DNA-bd"/>
</dbReference>
<dbReference type="RefSeq" id="WP_203786953.1">
    <property type="nucleotide sequence ID" value="NZ_BOMV01000077.1"/>
</dbReference>
<dbReference type="InterPro" id="IPR027417">
    <property type="entry name" value="P-loop_NTPase"/>
</dbReference>
<evidence type="ECO:0000256" key="3">
    <source>
        <dbReference type="ARBA" id="ARBA00023125"/>
    </source>
</evidence>
<protein>
    <recommendedName>
        <fullName evidence="6">OmpR/PhoB-type domain-containing protein</fullName>
    </recommendedName>
</protein>
<dbReference type="AlphaFoldDB" id="A0A919K6L2"/>
<feature type="domain" description="OmpR/PhoB-type" evidence="6">
    <location>
        <begin position="1"/>
        <end position="92"/>
    </location>
</feature>
<dbReference type="InterPro" id="IPR005158">
    <property type="entry name" value="BTAD"/>
</dbReference>
<dbReference type="Proteomes" id="UP000636960">
    <property type="component" value="Unassembled WGS sequence"/>
</dbReference>
<dbReference type="CDD" id="cd15831">
    <property type="entry name" value="BTAD"/>
    <property type="match status" value="1"/>
</dbReference>
<proteinExistence type="inferred from homology"/>
<gene>
    <name evidence="7" type="ORF">Ari01nite_73300</name>
</gene>
<keyword evidence="2" id="KW-0805">Transcription regulation</keyword>
<keyword evidence="8" id="KW-1185">Reference proteome</keyword>
<dbReference type="SMART" id="SM00862">
    <property type="entry name" value="Trans_reg_C"/>
    <property type="match status" value="1"/>
</dbReference>
<evidence type="ECO:0000256" key="2">
    <source>
        <dbReference type="ARBA" id="ARBA00023015"/>
    </source>
</evidence>
<dbReference type="InterPro" id="IPR036388">
    <property type="entry name" value="WH-like_DNA-bd_sf"/>
</dbReference>
<dbReference type="InterPro" id="IPR011990">
    <property type="entry name" value="TPR-like_helical_dom_sf"/>
</dbReference>
<dbReference type="PANTHER" id="PTHR35807:SF1">
    <property type="entry name" value="TRANSCRIPTIONAL REGULATOR REDD"/>
    <property type="match status" value="1"/>
</dbReference>
<dbReference type="Gene3D" id="1.10.10.10">
    <property type="entry name" value="Winged helix-like DNA-binding domain superfamily/Winged helix DNA-binding domain"/>
    <property type="match status" value="1"/>
</dbReference>
<evidence type="ECO:0000313" key="8">
    <source>
        <dbReference type="Proteomes" id="UP000636960"/>
    </source>
</evidence>
<dbReference type="SUPFAM" id="SSF48452">
    <property type="entry name" value="TPR-like"/>
    <property type="match status" value="1"/>
</dbReference>
<sequence length="551" mass="58770">MRYLILGPVKVVDGGRTVVLAGRRRTILGVLLANAGQVVSLDDLVDAIWDDDPPATARRQIQNDVSTLRRMLSDGTARETIVTDGPGYRTRTCSGELDAQVFAELAAEGVDLARRGEPAAAAGKLHSALRLWRGPALLGLSGRAVEAVAVRLEEQRLAVTEDCLDLELGLGGHRQVVGELAELVAAHPLRERLVGQLMLALHGSGRQSDALAAYERLRAQLADEMGLDPGAALQQLHTAILRYDRAFAPWAASTVAPAIPAQLPTDVPGFTGRNDHLRCLDDLLAERAGRSANAVPVAAITGPGGVGKTALAVHWGHRVRDQFPDGQLYVDLRGFAEDEPPVRPNEALAHLLLSLGEPAERIPADVQTAAGRYRTLLAGRRVLVVLDNAASADQVRPLLPAGSGCMVLATSRDRLTGLLALDGATSLTVDALRPDESHTLLRTILGPARIAAEPAATAELARICSHLPLTLRVVATDLVCRPWPSITGYLAALHDRTNQAWWTRVAPVQKSSRTTVIDTSWVTQENPGTFNPFTLSGNRAVPATMPSSLIG</sequence>
<dbReference type="Pfam" id="PF00931">
    <property type="entry name" value="NB-ARC"/>
    <property type="match status" value="1"/>
</dbReference>
<dbReference type="SUPFAM" id="SSF52540">
    <property type="entry name" value="P-loop containing nucleoside triphosphate hydrolases"/>
    <property type="match status" value="1"/>
</dbReference>
<name>A0A919K6L2_9ACTN</name>
<comment type="similarity">
    <text evidence="1">Belongs to the AfsR/DnrI/RedD regulatory family.</text>
</comment>
<dbReference type="PRINTS" id="PR00364">
    <property type="entry name" value="DISEASERSIST"/>
</dbReference>
<dbReference type="SMART" id="SM01043">
    <property type="entry name" value="BTAD"/>
    <property type="match status" value="1"/>
</dbReference>
<evidence type="ECO:0000256" key="4">
    <source>
        <dbReference type="ARBA" id="ARBA00023163"/>
    </source>
</evidence>
<dbReference type="PROSITE" id="PS51755">
    <property type="entry name" value="OMPR_PHOB"/>
    <property type="match status" value="1"/>
</dbReference>
<dbReference type="Pfam" id="PF03704">
    <property type="entry name" value="BTAD"/>
    <property type="match status" value="1"/>
</dbReference>